<dbReference type="GO" id="GO:0016787">
    <property type="term" value="F:hydrolase activity"/>
    <property type="evidence" value="ECO:0007669"/>
    <property type="project" value="UniProtKB-KW"/>
</dbReference>
<dbReference type="SFLD" id="SFLDS00003">
    <property type="entry name" value="Haloacid_Dehalogenase"/>
    <property type="match status" value="1"/>
</dbReference>
<evidence type="ECO:0000313" key="2">
    <source>
        <dbReference type="EMBL" id="BCB91940.1"/>
    </source>
</evidence>
<dbReference type="KEGG" id="psuu:Psuf_092530"/>
<dbReference type="SUPFAM" id="SSF56784">
    <property type="entry name" value="HAD-like"/>
    <property type="match status" value="1"/>
</dbReference>
<dbReference type="RefSeq" id="WP_173165549.1">
    <property type="nucleotide sequence ID" value="NZ_AP022871.1"/>
</dbReference>
<dbReference type="PANTHER" id="PTHR46649">
    <property type="match status" value="1"/>
</dbReference>
<feature type="compositionally biased region" description="Low complexity" evidence="1">
    <location>
        <begin position="225"/>
        <end position="243"/>
    </location>
</feature>
<dbReference type="Pfam" id="PF00702">
    <property type="entry name" value="Hydrolase"/>
    <property type="match status" value="1"/>
</dbReference>
<dbReference type="AlphaFoldDB" id="A0A6F8Z0I2"/>
<organism evidence="2 3">
    <name type="scientific">Phytohabitans suffuscus</name>
    <dbReference type="NCBI Taxonomy" id="624315"/>
    <lineage>
        <taxon>Bacteria</taxon>
        <taxon>Bacillati</taxon>
        <taxon>Actinomycetota</taxon>
        <taxon>Actinomycetes</taxon>
        <taxon>Micromonosporales</taxon>
        <taxon>Micromonosporaceae</taxon>
    </lineage>
</organism>
<protein>
    <submittedName>
        <fullName evidence="2">Hydrolase</fullName>
    </submittedName>
</protein>
<dbReference type="Proteomes" id="UP000503011">
    <property type="component" value="Chromosome"/>
</dbReference>
<dbReference type="PANTHER" id="PTHR46649:SF4">
    <property type="entry name" value="HALOACID DEHALOGENASE-LIKE HYDROLASE (HAD) SUPERFAMILY PROTEIN"/>
    <property type="match status" value="1"/>
</dbReference>
<feature type="region of interest" description="Disordered" evidence="1">
    <location>
        <begin position="225"/>
        <end position="276"/>
    </location>
</feature>
<dbReference type="Gene3D" id="3.40.50.1000">
    <property type="entry name" value="HAD superfamily/HAD-like"/>
    <property type="match status" value="1"/>
</dbReference>
<keyword evidence="3" id="KW-1185">Reference proteome</keyword>
<reference evidence="2 3" key="1">
    <citation type="submission" date="2020-03" db="EMBL/GenBank/DDBJ databases">
        <title>Whole genome shotgun sequence of Phytohabitans suffuscus NBRC 105367.</title>
        <authorList>
            <person name="Komaki H."/>
            <person name="Tamura T."/>
        </authorList>
    </citation>
    <scope>NUCLEOTIDE SEQUENCE [LARGE SCALE GENOMIC DNA]</scope>
    <source>
        <strain evidence="2 3">NBRC 105367</strain>
    </source>
</reference>
<evidence type="ECO:0000256" key="1">
    <source>
        <dbReference type="SAM" id="MobiDB-lite"/>
    </source>
</evidence>
<evidence type="ECO:0000313" key="3">
    <source>
        <dbReference type="Proteomes" id="UP000503011"/>
    </source>
</evidence>
<sequence length="276" mass="29405">MTATADRPKGIIFDFDHTLFTFDDSVDWLRVALGRLGRAADEGTVQVLYDRIEDARGWPEVVAEQRGCQASPAAHRRAVLSWFRRAGADAALADALYARVLDPAGWTPYPDVRPALRRLRERRVPVGVVSNVGWDIRPTLAHHGMGDLVDAYVLSCEHGAEKPDVALFRAACDALGLDPEDGLVIGDDPVNDGAAVRIGLRVHLLPSAPRRRRTWLPAVLDLLDPPGSSGPSGSSGSSGSPGSPGSPGGLGPPGSLDPEARPRRRDAAVAANGRSR</sequence>
<dbReference type="InterPro" id="IPR023214">
    <property type="entry name" value="HAD_sf"/>
</dbReference>
<gene>
    <name evidence="2" type="ORF">Psuf_092530</name>
</gene>
<keyword evidence="2" id="KW-0378">Hydrolase</keyword>
<feature type="compositionally biased region" description="Basic and acidic residues" evidence="1">
    <location>
        <begin position="258"/>
        <end position="267"/>
    </location>
</feature>
<dbReference type="EMBL" id="AP022871">
    <property type="protein sequence ID" value="BCB91940.1"/>
    <property type="molecule type" value="Genomic_DNA"/>
</dbReference>
<reference evidence="2 3" key="2">
    <citation type="submission" date="2020-03" db="EMBL/GenBank/DDBJ databases">
        <authorList>
            <person name="Ichikawa N."/>
            <person name="Kimura A."/>
            <person name="Kitahashi Y."/>
            <person name="Uohara A."/>
        </authorList>
    </citation>
    <scope>NUCLEOTIDE SEQUENCE [LARGE SCALE GENOMIC DNA]</scope>
    <source>
        <strain evidence="2 3">NBRC 105367</strain>
    </source>
</reference>
<dbReference type="SFLD" id="SFLDG01129">
    <property type="entry name" value="C1.5:_HAD__Beta-PGM__Phosphata"/>
    <property type="match status" value="1"/>
</dbReference>
<name>A0A6F8Z0I2_9ACTN</name>
<accession>A0A6F8Z0I2</accession>
<proteinExistence type="predicted"/>
<dbReference type="InterPro" id="IPR036412">
    <property type="entry name" value="HAD-like_sf"/>
</dbReference>